<accession>A0ABQ6ZI19</accession>
<protein>
    <submittedName>
        <fullName evidence="3">XshC-Cox1-family protein</fullName>
    </submittedName>
</protein>
<evidence type="ECO:0000259" key="1">
    <source>
        <dbReference type="Pfam" id="PF02625"/>
    </source>
</evidence>
<dbReference type="Gene3D" id="3.40.50.720">
    <property type="entry name" value="NAD(P)-binding Rossmann-like Domain"/>
    <property type="match status" value="1"/>
</dbReference>
<feature type="domain" description="XdhC Rossmann" evidence="2">
    <location>
        <begin position="172"/>
        <end position="310"/>
    </location>
</feature>
<dbReference type="RefSeq" id="WP_162337506.1">
    <property type="nucleotide sequence ID" value="NZ_JBHSRQ010000015.1"/>
</dbReference>
<evidence type="ECO:0000313" key="3">
    <source>
        <dbReference type="EMBL" id="KAF1725562.1"/>
    </source>
</evidence>
<dbReference type="PANTHER" id="PTHR30388">
    <property type="entry name" value="ALDEHYDE OXIDOREDUCTASE MOLYBDENUM COFACTOR ASSEMBLY PROTEIN"/>
    <property type="match status" value="1"/>
</dbReference>
<name>A0ABQ6ZI19_9GAMM</name>
<dbReference type="InterPro" id="IPR003777">
    <property type="entry name" value="XdhC_CoxI"/>
</dbReference>
<dbReference type="InterPro" id="IPR027051">
    <property type="entry name" value="XdhC_Rossmann_dom"/>
</dbReference>
<feature type="domain" description="XdhC- CoxI" evidence="1">
    <location>
        <begin position="16"/>
        <end position="73"/>
    </location>
</feature>
<dbReference type="Proteomes" id="UP000781710">
    <property type="component" value="Unassembled WGS sequence"/>
</dbReference>
<evidence type="ECO:0000259" key="2">
    <source>
        <dbReference type="Pfam" id="PF13478"/>
    </source>
</evidence>
<dbReference type="Pfam" id="PF02625">
    <property type="entry name" value="XdhC_CoxI"/>
    <property type="match status" value="1"/>
</dbReference>
<keyword evidence="4" id="KW-1185">Reference proteome</keyword>
<evidence type="ECO:0000313" key="4">
    <source>
        <dbReference type="Proteomes" id="UP000781710"/>
    </source>
</evidence>
<proteinExistence type="predicted"/>
<reference evidence="3 4" key="1">
    <citation type="submission" date="2017-10" db="EMBL/GenBank/DDBJ databases">
        <title>Whole genome sequencing of members of genus Pseudoxanthomonas.</title>
        <authorList>
            <person name="Kumar S."/>
            <person name="Bansal K."/>
            <person name="Kaur A."/>
            <person name="Patil P."/>
            <person name="Sharma S."/>
            <person name="Patil P.B."/>
        </authorList>
    </citation>
    <scope>NUCLEOTIDE SEQUENCE [LARGE SCALE GENOMIC DNA]</scope>
    <source>
        <strain evidence="3 4">DSM 17109</strain>
    </source>
</reference>
<dbReference type="PANTHER" id="PTHR30388:SF4">
    <property type="entry name" value="MOLYBDENUM COFACTOR INSERTION CHAPERONE PAOD"/>
    <property type="match status" value="1"/>
</dbReference>
<dbReference type="EMBL" id="PDWW01000009">
    <property type="protein sequence ID" value="KAF1725562.1"/>
    <property type="molecule type" value="Genomic_DNA"/>
</dbReference>
<sequence length="319" mass="34143">MSVHRHPLEVSARASEAGDGSALVVVVATEGSTYVRQGAMAVFAADDTQTGWLSGGCLEPEIARRARHAVAGGYLDAMEIDTRDDEDLLAGSAVGCRGRLHLALLPLDCLPGWSKVVQTWWQGAGPLSLQLTADGGVSARAGDIERAWSLPVSASATADIAGEATVSPPPRVAIFGAGPETRMLVAWLRQLGWHVTVVERRARWISVDELADDWRIHSPEEALQMLHPSPDAALVMHHHFEHDREALEALAATTIPFVGLLGPVRRREDLLRVIPSVLHASLLSRLRSPIGLKLGGQGPEAIALSIAAQLQAWHHGEPA</sequence>
<organism evidence="3 4">
    <name type="scientific">Pseudoxanthomonas japonensis</name>
    <dbReference type="NCBI Taxonomy" id="69284"/>
    <lineage>
        <taxon>Bacteria</taxon>
        <taxon>Pseudomonadati</taxon>
        <taxon>Pseudomonadota</taxon>
        <taxon>Gammaproteobacteria</taxon>
        <taxon>Lysobacterales</taxon>
        <taxon>Lysobacteraceae</taxon>
        <taxon>Pseudoxanthomonas</taxon>
    </lineage>
</organism>
<comment type="caution">
    <text evidence="3">The sequence shown here is derived from an EMBL/GenBank/DDBJ whole genome shotgun (WGS) entry which is preliminary data.</text>
</comment>
<dbReference type="SUPFAM" id="SSF51984">
    <property type="entry name" value="MurCD N-terminal domain"/>
    <property type="match status" value="1"/>
</dbReference>
<dbReference type="Pfam" id="PF13478">
    <property type="entry name" value="XdhC_C"/>
    <property type="match status" value="1"/>
</dbReference>
<gene>
    <name evidence="3" type="ORF">CSC78_08645</name>
</gene>
<dbReference type="InterPro" id="IPR052698">
    <property type="entry name" value="MoCofactor_Util/Proc"/>
</dbReference>